<evidence type="ECO:0000259" key="6">
    <source>
        <dbReference type="PROSITE" id="PS50111"/>
    </source>
</evidence>
<keyword evidence="5" id="KW-1133">Transmembrane helix</keyword>
<reference evidence="9 10" key="1">
    <citation type="journal article" date="2017" name="Genome Announc.">
        <title>Draft Genome Sequence of a Sporulating and Motile Strain of Lachnotalea glycerini Isolated from Water in Quebec City, Canada.</title>
        <authorList>
            <person name="Maheux A.F."/>
            <person name="Boudreau D.K."/>
            <person name="Berube E."/>
            <person name="Boissinot M."/>
            <person name="Raymond F."/>
            <person name="Brodeur S."/>
            <person name="Corbeil J."/>
            <person name="Isabel S."/>
            <person name="Omar R.F."/>
            <person name="Bergeron M.G."/>
        </authorList>
    </citation>
    <scope>NUCLEOTIDE SEQUENCE [LARGE SCALE GENOMIC DNA]</scope>
    <source>
        <strain evidence="9 10">CCRI-19302</strain>
    </source>
</reference>
<proteinExistence type="inferred from homology"/>
<dbReference type="PROSITE" id="PS50885">
    <property type="entry name" value="HAMP"/>
    <property type="match status" value="1"/>
</dbReference>
<dbReference type="Gene3D" id="1.10.287.950">
    <property type="entry name" value="Methyl-accepting chemotaxis protein"/>
    <property type="match status" value="1"/>
</dbReference>
<comment type="similarity">
    <text evidence="2">Belongs to the methyl-accepting chemotaxis (MCP) protein family.</text>
</comment>
<evidence type="ECO:0000313" key="8">
    <source>
        <dbReference type="EMBL" id="PXV89176.1"/>
    </source>
</evidence>
<dbReference type="Pfam" id="PF12729">
    <property type="entry name" value="4HB_MCP_1"/>
    <property type="match status" value="1"/>
</dbReference>
<keyword evidence="1 3" id="KW-0807">Transducer</keyword>
<dbReference type="SUPFAM" id="SSF58104">
    <property type="entry name" value="Methyl-accepting chemotaxis protein (MCP) signaling domain"/>
    <property type="match status" value="1"/>
</dbReference>
<evidence type="ECO:0000256" key="4">
    <source>
        <dbReference type="SAM" id="Coils"/>
    </source>
</evidence>
<dbReference type="Proteomes" id="UP000247523">
    <property type="component" value="Unassembled WGS sequence"/>
</dbReference>
<feature type="domain" description="HAMP" evidence="7">
    <location>
        <begin position="212"/>
        <end position="270"/>
    </location>
</feature>
<evidence type="ECO:0000256" key="5">
    <source>
        <dbReference type="SAM" id="Phobius"/>
    </source>
</evidence>
<protein>
    <submittedName>
        <fullName evidence="9">Methyl-accepting chemotaxis protein</fullName>
    </submittedName>
    <submittedName>
        <fullName evidence="8">Methyl-accepting chemotaxis sensory transducer</fullName>
    </submittedName>
</protein>
<sequence>MKFLQNIKVRYKILSMGITSILLTVVVGLIGLLYLNSVNSNAETMYQAFQKAIYLEKAMDVKDESDKKLLELMITEDEQYNQELKTQIEGSGQEIESYMAQYEKLGVSSEEEELIQSLYSALEQGETHKTQIISLADSNKNEEAYSLFQKEYDDISTQMENCVDEFTRILSENGESIEQNNVMEFRNATTIIGIIIAIATLLVLAYVIIINKLISKPIESFSRYISKFSKGDLSEETLAQARDAKLYNDEIGALGKSIIAMRSNLWNIMSKINDVASSVASSSEELSASTEESLSMIEETTNSVTSIAQGAKNQLTNIETTLNVIENISKSMVNSNDRIDDTVHITNDAMKAAKDGEKAIDATKEQMNQIEKTVINASESIMELGERSTEIEEIVETISSIAEQTNLLSLNAAIEAARAGEQGKGFAVVAEEVRKLAESSAQSASKIAALIQSIQKETNSAVASIQEGTSQVRIGMNVVGQAESAFGNISEFVDNITKQINEIFLTSKTIIRGSDEMVSAAKETNALSNEFSEVSTNIAASMEEQTATVNEIARASESLSVVGEELINEVSSFKL</sequence>
<name>A0A255IFD1_9FIRM</name>
<dbReference type="PROSITE" id="PS50111">
    <property type="entry name" value="CHEMOTAXIS_TRANSDUC_2"/>
    <property type="match status" value="1"/>
</dbReference>
<dbReference type="SMART" id="SM00304">
    <property type="entry name" value="HAMP"/>
    <property type="match status" value="1"/>
</dbReference>
<dbReference type="CDD" id="cd06225">
    <property type="entry name" value="HAMP"/>
    <property type="match status" value="1"/>
</dbReference>
<dbReference type="GO" id="GO:0007165">
    <property type="term" value="P:signal transduction"/>
    <property type="evidence" value="ECO:0007669"/>
    <property type="project" value="UniProtKB-KW"/>
</dbReference>
<keyword evidence="5" id="KW-0472">Membrane</keyword>
<dbReference type="Pfam" id="PF00672">
    <property type="entry name" value="HAMP"/>
    <property type="match status" value="1"/>
</dbReference>
<evidence type="ECO:0000313" key="9">
    <source>
        <dbReference type="EMBL" id="RDY31476.1"/>
    </source>
</evidence>
<dbReference type="InterPro" id="IPR003660">
    <property type="entry name" value="HAMP_dom"/>
</dbReference>
<dbReference type="CDD" id="cd11386">
    <property type="entry name" value="MCP_signal"/>
    <property type="match status" value="1"/>
</dbReference>
<feature type="transmembrane region" description="Helical" evidence="5">
    <location>
        <begin position="191"/>
        <end position="214"/>
    </location>
</feature>
<keyword evidence="10" id="KW-1185">Reference proteome</keyword>
<dbReference type="OrthoDB" id="9810264at2"/>
<dbReference type="PANTHER" id="PTHR32089">
    <property type="entry name" value="METHYL-ACCEPTING CHEMOTAXIS PROTEIN MCPB"/>
    <property type="match status" value="1"/>
</dbReference>
<dbReference type="EMBL" id="QICS01000007">
    <property type="protein sequence ID" value="PXV89176.1"/>
    <property type="molecule type" value="Genomic_DNA"/>
</dbReference>
<feature type="domain" description="Methyl-accepting transducer" evidence="6">
    <location>
        <begin position="289"/>
        <end position="560"/>
    </location>
</feature>
<dbReference type="PANTHER" id="PTHR32089:SF112">
    <property type="entry name" value="LYSOZYME-LIKE PROTEIN-RELATED"/>
    <property type="match status" value="1"/>
</dbReference>
<dbReference type="Pfam" id="PF00015">
    <property type="entry name" value="MCPsignal"/>
    <property type="match status" value="1"/>
</dbReference>
<comment type="caution">
    <text evidence="9">The sequence shown here is derived from an EMBL/GenBank/DDBJ whole genome shotgun (WGS) entry which is preliminary data.</text>
</comment>
<evidence type="ECO:0000313" key="10">
    <source>
        <dbReference type="Proteomes" id="UP000216411"/>
    </source>
</evidence>
<dbReference type="GO" id="GO:0016020">
    <property type="term" value="C:membrane"/>
    <property type="evidence" value="ECO:0007669"/>
    <property type="project" value="InterPro"/>
</dbReference>
<dbReference type="Proteomes" id="UP000216411">
    <property type="component" value="Unassembled WGS sequence"/>
</dbReference>
<evidence type="ECO:0000256" key="2">
    <source>
        <dbReference type="ARBA" id="ARBA00029447"/>
    </source>
</evidence>
<evidence type="ECO:0000313" key="11">
    <source>
        <dbReference type="Proteomes" id="UP000247523"/>
    </source>
</evidence>
<evidence type="ECO:0000259" key="7">
    <source>
        <dbReference type="PROSITE" id="PS50885"/>
    </source>
</evidence>
<feature type="transmembrane region" description="Helical" evidence="5">
    <location>
        <begin position="12"/>
        <end position="35"/>
    </location>
</feature>
<dbReference type="EMBL" id="NOKA02000015">
    <property type="protein sequence ID" value="RDY31476.1"/>
    <property type="molecule type" value="Genomic_DNA"/>
</dbReference>
<feature type="coiled-coil region" evidence="4">
    <location>
        <begin position="353"/>
        <end position="380"/>
    </location>
</feature>
<gene>
    <name evidence="8" type="ORF">C8E03_107153</name>
    <name evidence="9" type="ORF">CG710_009550</name>
</gene>
<dbReference type="SMART" id="SM00283">
    <property type="entry name" value="MA"/>
    <property type="match status" value="1"/>
</dbReference>
<accession>A0A255IFD1</accession>
<dbReference type="InterPro" id="IPR004089">
    <property type="entry name" value="MCPsignal_dom"/>
</dbReference>
<organism evidence="9 10">
    <name type="scientific">Lachnotalea glycerini</name>
    <dbReference type="NCBI Taxonomy" id="1763509"/>
    <lineage>
        <taxon>Bacteria</taxon>
        <taxon>Bacillati</taxon>
        <taxon>Bacillota</taxon>
        <taxon>Clostridia</taxon>
        <taxon>Lachnospirales</taxon>
        <taxon>Lachnospiraceae</taxon>
        <taxon>Lachnotalea</taxon>
    </lineage>
</organism>
<evidence type="ECO:0000256" key="1">
    <source>
        <dbReference type="ARBA" id="ARBA00023224"/>
    </source>
</evidence>
<evidence type="ECO:0000256" key="3">
    <source>
        <dbReference type="PROSITE-ProRule" id="PRU00284"/>
    </source>
</evidence>
<dbReference type="InterPro" id="IPR024478">
    <property type="entry name" value="HlyB_4HB_MCP"/>
</dbReference>
<reference evidence="9" key="3">
    <citation type="submission" date="2018-07" db="EMBL/GenBank/DDBJ databases">
        <authorList>
            <person name="Quirk P.G."/>
            <person name="Krulwich T.A."/>
        </authorList>
    </citation>
    <scope>NUCLEOTIDE SEQUENCE</scope>
    <source>
        <strain evidence="9">CCRI-19302</strain>
    </source>
</reference>
<keyword evidence="4" id="KW-0175">Coiled coil</keyword>
<dbReference type="AlphaFoldDB" id="A0A255IFD1"/>
<reference evidence="8 11" key="2">
    <citation type="submission" date="2018-05" db="EMBL/GenBank/DDBJ databases">
        <title>Genomic Encyclopedia of Type Strains, Phase IV (KMG-IV): sequencing the most valuable type-strain genomes for metagenomic binning, comparative biology and taxonomic classification.</title>
        <authorList>
            <person name="Goeker M."/>
        </authorList>
    </citation>
    <scope>NUCLEOTIDE SEQUENCE [LARGE SCALE GENOMIC DNA]</scope>
    <source>
        <strain evidence="8 11">DSM 28816</strain>
    </source>
</reference>
<keyword evidence="5" id="KW-0812">Transmembrane</keyword>
<dbReference type="RefSeq" id="WP_094377511.1">
    <property type="nucleotide sequence ID" value="NZ_NOKA02000015.1"/>
</dbReference>